<keyword evidence="2" id="KW-0808">Transferase</keyword>
<sequence length="379" mass="42054">MGGKITGRPVRLALSGYYGFGNSGDEAVLQSILQALDQQGREQGVRIEPVVLSARPDWTSSAYGVRAAHRMRPQELFRTLSSCDGLISGGGSLLQDATSSRTIPYYLAVLKLAQWLGKPTFVYAQGIGPVERPLFHRMIASVLRRCSYVSVRDAESAALLERMGLDRKRIEVVPDPVMGMKSEENSVRAERLGGKSPVLGVSVRYWRSDRQEIGQLAEALDAVLGRTNAHVRLLPFHLPSDREASEELRNRMAYGRTDRVSLAPDLESPLEMFEEVGRCDALIGMRLHSLIYAAAQTIPVLGISYDPKIDQFLRRLGEEAVGSTDSLDAERVALAAERLLADKAHWQREKSPLVEALKIQAQQPAREIVSFYKRENLKS</sequence>
<organism evidence="2 3">
    <name type="scientific">Paenibacillus thermoaerophilus</name>
    <dbReference type="NCBI Taxonomy" id="1215385"/>
    <lineage>
        <taxon>Bacteria</taxon>
        <taxon>Bacillati</taxon>
        <taxon>Bacillota</taxon>
        <taxon>Bacilli</taxon>
        <taxon>Bacillales</taxon>
        <taxon>Paenibacillaceae</taxon>
        <taxon>Paenibacillus</taxon>
    </lineage>
</organism>
<accession>A0ABW2VA57</accession>
<dbReference type="InterPro" id="IPR019896">
    <property type="entry name" value="Polysacch_pyruvyl_Trfase_CsaB"/>
</dbReference>
<dbReference type="NCBIfam" id="TIGR03609">
    <property type="entry name" value="S_layer_CsaB"/>
    <property type="match status" value="1"/>
</dbReference>
<dbReference type="SUPFAM" id="SSF53756">
    <property type="entry name" value="UDP-Glycosyltransferase/glycogen phosphorylase"/>
    <property type="match status" value="1"/>
</dbReference>
<dbReference type="InterPro" id="IPR007345">
    <property type="entry name" value="Polysacch_pyruvyl_Trfase"/>
</dbReference>
<evidence type="ECO:0000313" key="2">
    <source>
        <dbReference type="EMBL" id="MFC7751183.1"/>
    </source>
</evidence>
<dbReference type="RefSeq" id="WP_138789907.1">
    <property type="nucleotide sequence ID" value="NZ_JBHTGQ010000039.1"/>
</dbReference>
<evidence type="ECO:0000259" key="1">
    <source>
        <dbReference type="Pfam" id="PF04230"/>
    </source>
</evidence>
<protein>
    <submittedName>
        <fullName evidence="2">Polysaccharide pyruvyl transferase CsaB</fullName>
    </submittedName>
</protein>
<proteinExistence type="predicted"/>
<dbReference type="Proteomes" id="UP001596528">
    <property type="component" value="Unassembled WGS sequence"/>
</dbReference>
<reference evidence="3" key="1">
    <citation type="journal article" date="2019" name="Int. J. Syst. Evol. Microbiol.">
        <title>The Global Catalogue of Microorganisms (GCM) 10K type strain sequencing project: providing services to taxonomists for standard genome sequencing and annotation.</title>
        <authorList>
            <consortium name="The Broad Institute Genomics Platform"/>
            <consortium name="The Broad Institute Genome Sequencing Center for Infectious Disease"/>
            <person name="Wu L."/>
            <person name="Ma J."/>
        </authorList>
    </citation>
    <scope>NUCLEOTIDE SEQUENCE [LARGE SCALE GENOMIC DNA]</scope>
    <source>
        <strain evidence="3">JCM 18657</strain>
    </source>
</reference>
<dbReference type="GO" id="GO:0016740">
    <property type="term" value="F:transferase activity"/>
    <property type="evidence" value="ECO:0007669"/>
    <property type="project" value="UniProtKB-KW"/>
</dbReference>
<feature type="domain" description="Polysaccharide pyruvyl transferase" evidence="1">
    <location>
        <begin position="22"/>
        <end position="307"/>
    </location>
</feature>
<evidence type="ECO:0000313" key="3">
    <source>
        <dbReference type="Proteomes" id="UP001596528"/>
    </source>
</evidence>
<dbReference type="PANTHER" id="PTHR36836">
    <property type="entry name" value="COLANIC ACID BIOSYNTHESIS PROTEIN WCAK"/>
    <property type="match status" value="1"/>
</dbReference>
<dbReference type="PANTHER" id="PTHR36836:SF1">
    <property type="entry name" value="COLANIC ACID BIOSYNTHESIS PROTEIN WCAK"/>
    <property type="match status" value="1"/>
</dbReference>
<dbReference type="EMBL" id="JBHTGQ010000039">
    <property type="protein sequence ID" value="MFC7751183.1"/>
    <property type="molecule type" value="Genomic_DNA"/>
</dbReference>
<keyword evidence="3" id="KW-1185">Reference proteome</keyword>
<gene>
    <name evidence="2" type="primary">csaB</name>
    <name evidence="2" type="ORF">ACFQWB_14785</name>
</gene>
<dbReference type="Pfam" id="PF04230">
    <property type="entry name" value="PS_pyruv_trans"/>
    <property type="match status" value="1"/>
</dbReference>
<comment type="caution">
    <text evidence="2">The sequence shown here is derived from an EMBL/GenBank/DDBJ whole genome shotgun (WGS) entry which is preliminary data.</text>
</comment>
<name>A0ABW2VA57_9BACL</name>